<dbReference type="InterPro" id="IPR003593">
    <property type="entry name" value="AAA+_ATPase"/>
</dbReference>
<dbReference type="RefSeq" id="WP_251967413.1">
    <property type="nucleotide sequence ID" value="NZ_CP146284.1"/>
</dbReference>
<feature type="domain" description="ABC transmembrane type-1" evidence="10">
    <location>
        <begin position="54"/>
        <end position="234"/>
    </location>
</feature>
<dbReference type="Pfam" id="PF00005">
    <property type="entry name" value="ABC_tran"/>
    <property type="match status" value="1"/>
</dbReference>
<evidence type="ECO:0000259" key="10">
    <source>
        <dbReference type="PROSITE" id="PS50928"/>
    </source>
</evidence>
<feature type="transmembrane region" description="Helical" evidence="8">
    <location>
        <begin position="117"/>
        <end position="135"/>
    </location>
</feature>
<dbReference type="PROSITE" id="PS50893">
    <property type="entry name" value="ABC_TRANSPORTER_2"/>
    <property type="match status" value="1"/>
</dbReference>
<reference evidence="11 12" key="1">
    <citation type="submission" date="2024-02" db="EMBL/GenBank/DDBJ databases">
        <title>Whole genome sequencing of Parabacteroides sp. AD58.</title>
        <authorList>
            <person name="Chaplin A.V."/>
            <person name="Pikina A.P."/>
            <person name="Sokolova S.R."/>
            <person name="Korostin D.O."/>
            <person name="Efimov B.A."/>
        </authorList>
    </citation>
    <scope>NUCLEOTIDE SEQUENCE [LARGE SCALE GENOMIC DNA]</scope>
    <source>
        <strain evidence="11 12">AD58</strain>
    </source>
</reference>
<dbReference type="SUPFAM" id="SSF161098">
    <property type="entry name" value="MetI-like"/>
    <property type="match status" value="1"/>
</dbReference>
<dbReference type="SMART" id="SM00382">
    <property type="entry name" value="AAA"/>
    <property type="match status" value="1"/>
</dbReference>
<dbReference type="SUPFAM" id="SSF52540">
    <property type="entry name" value="P-loop containing nucleoside triphosphate hydrolases"/>
    <property type="match status" value="1"/>
</dbReference>
<keyword evidence="2 8" id="KW-0813">Transport</keyword>
<evidence type="ECO:0000313" key="12">
    <source>
        <dbReference type="Proteomes" id="UP001320603"/>
    </source>
</evidence>
<name>A0ABZ2IQV0_9BACT</name>
<keyword evidence="12" id="KW-1185">Reference proteome</keyword>
<feature type="transmembrane region" description="Helical" evidence="8">
    <location>
        <begin position="91"/>
        <end position="111"/>
    </location>
</feature>
<evidence type="ECO:0000256" key="6">
    <source>
        <dbReference type="ARBA" id="ARBA00022989"/>
    </source>
</evidence>
<evidence type="ECO:0000256" key="2">
    <source>
        <dbReference type="ARBA" id="ARBA00022448"/>
    </source>
</evidence>
<proteinExistence type="inferred from homology"/>
<dbReference type="PROSITE" id="PS50928">
    <property type="entry name" value="ABC_TM1"/>
    <property type="match status" value="1"/>
</dbReference>
<dbReference type="InterPro" id="IPR035906">
    <property type="entry name" value="MetI-like_sf"/>
</dbReference>
<dbReference type="EMBL" id="CP146284">
    <property type="protein sequence ID" value="WWV66942.1"/>
    <property type="molecule type" value="Genomic_DNA"/>
</dbReference>
<dbReference type="InterPro" id="IPR050093">
    <property type="entry name" value="ABC_SmlMolc_Importer"/>
</dbReference>
<dbReference type="Proteomes" id="UP001320603">
    <property type="component" value="Chromosome"/>
</dbReference>
<evidence type="ECO:0000256" key="1">
    <source>
        <dbReference type="ARBA" id="ARBA00004651"/>
    </source>
</evidence>
<keyword evidence="6 8" id="KW-1133">Transmembrane helix</keyword>
<accession>A0ABZ2IQV0</accession>
<evidence type="ECO:0000256" key="5">
    <source>
        <dbReference type="ARBA" id="ARBA00022840"/>
    </source>
</evidence>
<keyword evidence="7 8" id="KW-0472">Membrane</keyword>
<dbReference type="InterPro" id="IPR027417">
    <property type="entry name" value="P-loop_NTPase"/>
</dbReference>
<dbReference type="GO" id="GO:0005524">
    <property type="term" value="F:ATP binding"/>
    <property type="evidence" value="ECO:0007669"/>
    <property type="project" value="UniProtKB-KW"/>
</dbReference>
<comment type="similarity">
    <text evidence="8">Belongs to the binding-protein-dependent transport system permease family.</text>
</comment>
<evidence type="ECO:0000259" key="9">
    <source>
        <dbReference type="PROSITE" id="PS50893"/>
    </source>
</evidence>
<organism evidence="11 12">
    <name type="scientific">Parabacteroides absconsus</name>
    <dbReference type="NCBI Taxonomy" id="2951805"/>
    <lineage>
        <taxon>Bacteria</taxon>
        <taxon>Pseudomonadati</taxon>
        <taxon>Bacteroidota</taxon>
        <taxon>Bacteroidia</taxon>
        <taxon>Bacteroidales</taxon>
        <taxon>Tannerellaceae</taxon>
        <taxon>Parabacteroides</taxon>
    </lineage>
</organism>
<dbReference type="PROSITE" id="PS00211">
    <property type="entry name" value="ABC_TRANSPORTER_1"/>
    <property type="match status" value="1"/>
</dbReference>
<dbReference type="InterPro" id="IPR003439">
    <property type="entry name" value="ABC_transporter-like_ATP-bd"/>
</dbReference>
<feature type="transmembrane region" description="Helical" evidence="8">
    <location>
        <begin position="50"/>
        <end position="79"/>
    </location>
</feature>
<feature type="domain" description="ABC transporter" evidence="9">
    <location>
        <begin position="258"/>
        <end position="451"/>
    </location>
</feature>
<dbReference type="Gene3D" id="1.10.3720.10">
    <property type="entry name" value="MetI-like"/>
    <property type="match status" value="1"/>
</dbReference>
<evidence type="ECO:0000313" key="11">
    <source>
        <dbReference type="EMBL" id="WWV66942.1"/>
    </source>
</evidence>
<dbReference type="Gene3D" id="3.40.50.300">
    <property type="entry name" value="P-loop containing nucleotide triphosphate hydrolases"/>
    <property type="match status" value="1"/>
</dbReference>
<dbReference type="InterPro" id="IPR017871">
    <property type="entry name" value="ABC_transporter-like_CS"/>
</dbReference>
<keyword evidence="3 8" id="KW-0812">Transmembrane</keyword>
<sequence>MKRTVLTCLSILLIPVAWQLLSWQMAQPQLIPSFPDLMWALLRVVSSPGFLVSIGTTLLRACAGLLLSLAAASITAFLLNRSETIRLLFMPWLSLLRSVPVISFILLALIFLNPEMIPLLIAFLTMYPLLTENLLKGLMNRRDSWKMLARQFHLHAWNRLFQIDYPQLRPYLFSGLASAVGFGWRAIIMGEVLSQCVDGIGKRMKEAQVFIDVPELIAWTLVAIVLSWLTDKLISRLSDWQPSVRYRHSVVVLPAVSLQPHDISLADVSYSYGVHHMNIVLKAGKIYALSAPSGRGKTTLLQLLNATLKPTGGAITGLPQQTANLFQEPTLLPQLTAKENIMLGGSAYYDRAILEQEALRLLKAFQLEEQAGMYPAALSYGQQQRVALARALMFPAGLLLLDEPFNGLDAELRQLVARFLVAWQQEKQATVVFSSHHTDEIKAMNAEVIGL</sequence>
<comment type="subcellular location">
    <subcellularLocation>
        <location evidence="1 8">Cell membrane</location>
        <topology evidence="1 8">Multi-pass membrane protein</topology>
    </subcellularLocation>
</comment>
<evidence type="ECO:0000256" key="3">
    <source>
        <dbReference type="ARBA" id="ARBA00022692"/>
    </source>
</evidence>
<evidence type="ECO:0000256" key="4">
    <source>
        <dbReference type="ARBA" id="ARBA00022741"/>
    </source>
</evidence>
<gene>
    <name evidence="11" type="ORF">NEE14_002830</name>
</gene>
<protein>
    <submittedName>
        <fullName evidence="11">ATP-binding cassette domain-containing protein</fullName>
    </submittedName>
</protein>
<keyword evidence="4" id="KW-0547">Nucleotide-binding</keyword>
<keyword evidence="5 11" id="KW-0067">ATP-binding</keyword>
<dbReference type="Pfam" id="PF00528">
    <property type="entry name" value="BPD_transp_1"/>
    <property type="match status" value="1"/>
</dbReference>
<dbReference type="InterPro" id="IPR000515">
    <property type="entry name" value="MetI-like"/>
</dbReference>
<feature type="transmembrane region" description="Helical" evidence="8">
    <location>
        <begin position="209"/>
        <end position="229"/>
    </location>
</feature>
<evidence type="ECO:0000256" key="7">
    <source>
        <dbReference type="ARBA" id="ARBA00023136"/>
    </source>
</evidence>
<dbReference type="PANTHER" id="PTHR42781:SF4">
    <property type="entry name" value="SPERMIDINE_PUTRESCINE IMPORT ATP-BINDING PROTEIN POTA"/>
    <property type="match status" value="1"/>
</dbReference>
<evidence type="ECO:0000256" key="8">
    <source>
        <dbReference type="RuleBase" id="RU363032"/>
    </source>
</evidence>
<dbReference type="PANTHER" id="PTHR42781">
    <property type="entry name" value="SPERMIDINE/PUTRESCINE IMPORT ATP-BINDING PROTEIN POTA"/>
    <property type="match status" value="1"/>
</dbReference>